<feature type="transmembrane region" description="Helical" evidence="21">
    <location>
        <begin position="151"/>
        <end position="173"/>
    </location>
</feature>
<evidence type="ECO:0000256" key="18">
    <source>
        <dbReference type="ARBA" id="ARBA00069748"/>
    </source>
</evidence>
<keyword evidence="11" id="KW-0456">Lyase</keyword>
<evidence type="ECO:0000256" key="13">
    <source>
        <dbReference type="ARBA" id="ARBA00037884"/>
    </source>
</evidence>
<dbReference type="GO" id="GO:0006629">
    <property type="term" value="P:lipid metabolic process"/>
    <property type="evidence" value="ECO:0007669"/>
    <property type="project" value="UniProtKB-KW"/>
</dbReference>
<dbReference type="InterPro" id="IPR023352">
    <property type="entry name" value="MAPEG-like_dom_sf"/>
</dbReference>
<keyword evidence="3 21" id="KW-0812">Transmembrane</keyword>
<dbReference type="GO" id="GO:0005635">
    <property type="term" value="C:nuclear envelope"/>
    <property type="evidence" value="ECO:0007669"/>
    <property type="project" value="TreeGrafter"/>
</dbReference>
<evidence type="ECO:0000256" key="19">
    <source>
        <dbReference type="ARBA" id="ARBA00075145"/>
    </source>
</evidence>
<feature type="transmembrane region" description="Helical" evidence="21">
    <location>
        <begin position="41"/>
        <end position="60"/>
    </location>
</feature>
<sequence>MLTASLTNNTGIRLQPARRCSAPRARRAIVRPQAVLVPLDYGWVMASVAYTAAVAQWNAIQVSKARKEYGVPYPLVYAMGEGEAANKFNCTQRGHQNMLETLPLQLAMQLLLGVFYPRVAAIEGAVWATARVAYTMGYMTGEPQKRMGGNIVASLCFLGMIVTVAVLGVRTALGM</sequence>
<dbReference type="GO" id="GO:0006691">
    <property type="term" value="P:leukotriene metabolic process"/>
    <property type="evidence" value="ECO:0007669"/>
    <property type="project" value="UniProtKB-ARBA"/>
</dbReference>
<keyword evidence="2" id="KW-0808">Transferase</keyword>
<evidence type="ECO:0000256" key="5">
    <source>
        <dbReference type="ARBA" id="ARBA00022989"/>
    </source>
</evidence>
<accession>A0A9D4TJP7</accession>
<evidence type="ECO:0000256" key="14">
    <source>
        <dbReference type="ARBA" id="ARBA00037916"/>
    </source>
</evidence>
<keyword evidence="4" id="KW-1000">Mitochondrion outer membrane</keyword>
<dbReference type="GO" id="GO:0005741">
    <property type="term" value="C:mitochondrial outer membrane"/>
    <property type="evidence" value="ECO:0007669"/>
    <property type="project" value="UniProtKB-SubCell"/>
</dbReference>
<dbReference type="FunFam" id="1.20.120.550:FF:000004">
    <property type="entry name" value="Microsomal glutathione S-transferase 3"/>
    <property type="match status" value="1"/>
</dbReference>
<dbReference type="InterPro" id="IPR001129">
    <property type="entry name" value="Membr-assoc_MAPEG"/>
</dbReference>
<evidence type="ECO:0000256" key="4">
    <source>
        <dbReference type="ARBA" id="ARBA00022787"/>
    </source>
</evidence>
<evidence type="ECO:0000256" key="1">
    <source>
        <dbReference type="ARBA" id="ARBA00004374"/>
    </source>
</evidence>
<protein>
    <recommendedName>
        <fullName evidence="18">Glutathione S-transferase 3, mitochondrial</fullName>
        <ecNumber evidence="15">4.4.1.20</ecNumber>
    </recommendedName>
    <alternativeName>
        <fullName evidence="19">Glutathione peroxidase MGST3</fullName>
    </alternativeName>
    <alternativeName>
        <fullName evidence="20">LTC4 synthase MGST3</fullName>
    </alternativeName>
</protein>
<comment type="pathway">
    <text evidence="14">Lipid metabolism; arachidonate metabolism.</text>
</comment>
<keyword evidence="12" id="KW-0449">Lipoprotein</keyword>
<evidence type="ECO:0000256" key="6">
    <source>
        <dbReference type="ARBA" id="ARBA00023002"/>
    </source>
</evidence>
<dbReference type="InterPro" id="IPR050997">
    <property type="entry name" value="MAPEG"/>
</dbReference>
<organism evidence="22 23">
    <name type="scientific">Chlorella vulgaris</name>
    <name type="common">Green alga</name>
    <dbReference type="NCBI Taxonomy" id="3077"/>
    <lineage>
        <taxon>Eukaryota</taxon>
        <taxon>Viridiplantae</taxon>
        <taxon>Chlorophyta</taxon>
        <taxon>core chlorophytes</taxon>
        <taxon>Trebouxiophyceae</taxon>
        <taxon>Chlorellales</taxon>
        <taxon>Chlorellaceae</taxon>
        <taxon>Chlorella clade</taxon>
        <taxon>Chlorella</taxon>
    </lineage>
</organism>
<dbReference type="SUPFAM" id="SSF161084">
    <property type="entry name" value="MAPEG domain-like"/>
    <property type="match status" value="1"/>
</dbReference>
<name>A0A9D4TJP7_CHLVU</name>
<reference evidence="22" key="1">
    <citation type="journal article" date="2019" name="Plant J.">
        <title>Chlorella vulgaris genome assembly and annotation reveals the molecular basis for metabolic acclimation to high light conditions.</title>
        <authorList>
            <person name="Cecchin M."/>
            <person name="Marcolungo L."/>
            <person name="Rossato M."/>
            <person name="Girolomoni L."/>
            <person name="Cosentino E."/>
            <person name="Cuine S."/>
            <person name="Li-Beisson Y."/>
            <person name="Delledonne M."/>
            <person name="Ballottari M."/>
        </authorList>
    </citation>
    <scope>NUCLEOTIDE SEQUENCE</scope>
    <source>
        <strain evidence="22">211/11P</strain>
    </source>
</reference>
<comment type="caution">
    <text evidence="22">The sequence shown here is derived from an EMBL/GenBank/DDBJ whole genome shotgun (WGS) entry which is preliminary data.</text>
</comment>
<evidence type="ECO:0000256" key="8">
    <source>
        <dbReference type="ARBA" id="ARBA00023128"/>
    </source>
</evidence>
<keyword evidence="10" id="KW-0564">Palmitate</keyword>
<dbReference type="Pfam" id="PF01124">
    <property type="entry name" value="MAPEG"/>
    <property type="match status" value="1"/>
</dbReference>
<keyword evidence="7" id="KW-0443">Lipid metabolism</keyword>
<dbReference type="EMBL" id="SIDB01000010">
    <property type="protein sequence ID" value="KAI3427201.1"/>
    <property type="molecule type" value="Genomic_DNA"/>
</dbReference>
<proteinExistence type="predicted"/>
<evidence type="ECO:0000256" key="15">
    <source>
        <dbReference type="ARBA" id="ARBA00039056"/>
    </source>
</evidence>
<dbReference type="AlphaFoldDB" id="A0A9D4TJP7"/>
<evidence type="ECO:0000256" key="3">
    <source>
        <dbReference type="ARBA" id="ARBA00022692"/>
    </source>
</evidence>
<evidence type="ECO:0000256" key="10">
    <source>
        <dbReference type="ARBA" id="ARBA00023139"/>
    </source>
</evidence>
<comment type="subcellular location">
    <subcellularLocation>
        <location evidence="1">Mitochondrion outer membrane</location>
        <topology evidence="1">Multi-pass membrane protein</topology>
    </subcellularLocation>
</comment>
<keyword evidence="6" id="KW-0560">Oxidoreductase</keyword>
<evidence type="ECO:0000256" key="16">
    <source>
        <dbReference type="ARBA" id="ARBA00049298"/>
    </source>
</evidence>
<reference evidence="22" key="2">
    <citation type="submission" date="2020-11" db="EMBL/GenBank/DDBJ databases">
        <authorList>
            <person name="Cecchin M."/>
            <person name="Marcolungo L."/>
            <person name="Rossato M."/>
            <person name="Girolomoni L."/>
            <person name="Cosentino E."/>
            <person name="Cuine S."/>
            <person name="Li-Beisson Y."/>
            <person name="Delledonne M."/>
            <person name="Ballottari M."/>
        </authorList>
    </citation>
    <scope>NUCLEOTIDE SEQUENCE</scope>
    <source>
        <strain evidence="22">211/11P</strain>
        <tissue evidence="22">Whole cell</tissue>
    </source>
</reference>
<evidence type="ECO:0000256" key="2">
    <source>
        <dbReference type="ARBA" id="ARBA00022679"/>
    </source>
</evidence>
<evidence type="ECO:0000313" key="22">
    <source>
        <dbReference type="EMBL" id="KAI3427201.1"/>
    </source>
</evidence>
<dbReference type="PANTHER" id="PTHR10250:SF26">
    <property type="entry name" value="GLUTATHIONE S-TRANSFERASE 3, MITOCHONDRIAL"/>
    <property type="match status" value="1"/>
</dbReference>
<keyword evidence="9 21" id="KW-0472">Membrane</keyword>
<evidence type="ECO:0000256" key="11">
    <source>
        <dbReference type="ARBA" id="ARBA00023239"/>
    </source>
</evidence>
<dbReference type="PANTHER" id="PTHR10250">
    <property type="entry name" value="MICROSOMAL GLUTATHIONE S-TRANSFERASE"/>
    <property type="match status" value="1"/>
</dbReference>
<evidence type="ECO:0000256" key="7">
    <source>
        <dbReference type="ARBA" id="ARBA00023098"/>
    </source>
</evidence>
<evidence type="ECO:0000256" key="12">
    <source>
        <dbReference type="ARBA" id="ARBA00023288"/>
    </source>
</evidence>
<dbReference type="GO" id="GO:0004464">
    <property type="term" value="F:leukotriene-C4 synthase activity"/>
    <property type="evidence" value="ECO:0007669"/>
    <property type="project" value="UniProtKB-EC"/>
</dbReference>
<dbReference type="EC" id="4.4.1.20" evidence="15"/>
<dbReference type="GO" id="GO:0004602">
    <property type="term" value="F:glutathione peroxidase activity"/>
    <property type="evidence" value="ECO:0007669"/>
    <property type="project" value="TreeGrafter"/>
</dbReference>
<gene>
    <name evidence="22" type="ORF">D9Q98_007137</name>
</gene>
<dbReference type="GO" id="GO:0005783">
    <property type="term" value="C:endoplasmic reticulum"/>
    <property type="evidence" value="ECO:0007669"/>
    <property type="project" value="TreeGrafter"/>
</dbReference>
<keyword evidence="23" id="KW-1185">Reference proteome</keyword>
<evidence type="ECO:0000256" key="9">
    <source>
        <dbReference type="ARBA" id="ARBA00023136"/>
    </source>
</evidence>
<dbReference type="GO" id="GO:0004364">
    <property type="term" value="F:glutathione transferase activity"/>
    <property type="evidence" value="ECO:0007669"/>
    <property type="project" value="TreeGrafter"/>
</dbReference>
<dbReference type="OrthoDB" id="410651at2759"/>
<evidence type="ECO:0000256" key="20">
    <source>
        <dbReference type="ARBA" id="ARBA00076908"/>
    </source>
</evidence>
<comment type="catalytic activity">
    <reaction evidence="17">
        <text>15-deoxy-Delta(12,14)-prostaglandin J2 + glutathione = 15-deoxy-Delta(12,14)-prostaglandin J2-S-(R)-glutathione</text>
        <dbReference type="Rhea" id="RHEA:75963"/>
        <dbReference type="ChEBI" id="CHEBI:57925"/>
        <dbReference type="ChEBI" id="CHEBI:85236"/>
        <dbReference type="ChEBI" id="CHEBI:194498"/>
    </reaction>
    <physiologicalReaction direction="left-to-right" evidence="17">
        <dbReference type="Rhea" id="RHEA:75964"/>
    </physiologicalReaction>
</comment>
<dbReference type="Gene3D" id="1.20.120.550">
    <property type="entry name" value="Membrane associated eicosanoid/glutathione metabolism-like domain"/>
    <property type="match status" value="1"/>
</dbReference>
<evidence type="ECO:0000256" key="17">
    <source>
        <dbReference type="ARBA" id="ARBA00051411"/>
    </source>
</evidence>
<dbReference type="Proteomes" id="UP001055712">
    <property type="component" value="Unassembled WGS sequence"/>
</dbReference>
<keyword evidence="5 21" id="KW-1133">Transmembrane helix</keyword>
<keyword evidence="8" id="KW-0496">Mitochondrion</keyword>
<evidence type="ECO:0000256" key="21">
    <source>
        <dbReference type="SAM" id="Phobius"/>
    </source>
</evidence>
<comment type="catalytic activity">
    <reaction evidence="16">
        <text>leukotriene C4 = leukotriene A4 + glutathione</text>
        <dbReference type="Rhea" id="RHEA:17617"/>
        <dbReference type="ChEBI" id="CHEBI:57463"/>
        <dbReference type="ChEBI" id="CHEBI:57925"/>
        <dbReference type="ChEBI" id="CHEBI:57973"/>
        <dbReference type="EC" id="4.4.1.20"/>
    </reaction>
    <physiologicalReaction direction="right-to-left" evidence="16">
        <dbReference type="Rhea" id="RHEA:17619"/>
    </physiologicalReaction>
</comment>
<comment type="pathway">
    <text evidence="13">Lipid metabolism; leukotriene C4 biosynthesis.</text>
</comment>
<evidence type="ECO:0000313" key="23">
    <source>
        <dbReference type="Proteomes" id="UP001055712"/>
    </source>
</evidence>